<evidence type="ECO:0000313" key="6">
    <source>
        <dbReference type="Proteomes" id="UP000256964"/>
    </source>
</evidence>
<dbReference type="Gene3D" id="3.40.50.720">
    <property type="entry name" value="NAD(P)-binding Rossmann-like Domain"/>
    <property type="match status" value="1"/>
</dbReference>
<dbReference type="Gene3D" id="1.10.1200.10">
    <property type="entry name" value="ACP-like"/>
    <property type="match status" value="1"/>
</dbReference>
<dbReference type="InterPro" id="IPR051414">
    <property type="entry name" value="Adenylate-forming_Reductase"/>
</dbReference>
<dbReference type="SUPFAM" id="SSF51735">
    <property type="entry name" value="NAD(P)-binding Rossmann-fold domains"/>
    <property type="match status" value="1"/>
</dbReference>
<proteinExistence type="predicted"/>
<dbReference type="InterPro" id="IPR000873">
    <property type="entry name" value="AMP-dep_synth/lig_dom"/>
</dbReference>
<dbReference type="InterPro" id="IPR036291">
    <property type="entry name" value="NAD(P)-bd_dom_sf"/>
</dbReference>
<keyword evidence="1" id="KW-0596">Phosphopantetheine</keyword>
<keyword evidence="6" id="KW-1185">Reference proteome</keyword>
<dbReference type="InterPro" id="IPR036736">
    <property type="entry name" value="ACP-like_sf"/>
</dbReference>
<dbReference type="Pfam" id="PF23562">
    <property type="entry name" value="AMP-binding_C_3"/>
    <property type="match status" value="1"/>
</dbReference>
<organism evidence="5 6">
    <name type="scientific">Lentinus brumalis</name>
    <dbReference type="NCBI Taxonomy" id="2498619"/>
    <lineage>
        <taxon>Eukaryota</taxon>
        <taxon>Fungi</taxon>
        <taxon>Dikarya</taxon>
        <taxon>Basidiomycota</taxon>
        <taxon>Agaricomycotina</taxon>
        <taxon>Agaricomycetes</taxon>
        <taxon>Polyporales</taxon>
        <taxon>Polyporaceae</taxon>
        <taxon>Lentinus</taxon>
    </lineage>
</organism>
<dbReference type="Pfam" id="PF07993">
    <property type="entry name" value="NAD_binding_4"/>
    <property type="match status" value="1"/>
</dbReference>
<protein>
    <submittedName>
        <fullName evidence="5">Acetyl-CoA synthetase-like protein</fullName>
    </submittedName>
</protein>
<reference evidence="5 6" key="1">
    <citation type="journal article" date="2018" name="Biotechnol. Biofuels">
        <title>Integrative visual omics of the white-rot fungus Polyporus brumalis exposes the biotechnological potential of its oxidative enzymes for delignifying raw plant biomass.</title>
        <authorList>
            <person name="Miyauchi S."/>
            <person name="Rancon A."/>
            <person name="Drula E."/>
            <person name="Hage H."/>
            <person name="Chaduli D."/>
            <person name="Favel A."/>
            <person name="Grisel S."/>
            <person name="Henrissat B."/>
            <person name="Herpoel-Gimbert I."/>
            <person name="Ruiz-Duenas F.J."/>
            <person name="Chevret D."/>
            <person name="Hainaut M."/>
            <person name="Lin J."/>
            <person name="Wang M."/>
            <person name="Pangilinan J."/>
            <person name="Lipzen A."/>
            <person name="Lesage-Meessen L."/>
            <person name="Navarro D."/>
            <person name="Riley R."/>
            <person name="Grigoriev I.V."/>
            <person name="Zhou S."/>
            <person name="Raouche S."/>
            <person name="Rosso M.N."/>
        </authorList>
    </citation>
    <scope>NUCLEOTIDE SEQUENCE [LARGE SCALE GENOMIC DNA]</scope>
    <source>
        <strain evidence="5 6">BRFM 1820</strain>
    </source>
</reference>
<dbReference type="SUPFAM" id="SSF56801">
    <property type="entry name" value="Acetyl-CoA synthetase-like"/>
    <property type="match status" value="1"/>
</dbReference>
<evidence type="ECO:0000256" key="2">
    <source>
        <dbReference type="ARBA" id="ARBA00022553"/>
    </source>
</evidence>
<dbReference type="AlphaFoldDB" id="A0A371CP37"/>
<evidence type="ECO:0000259" key="3">
    <source>
        <dbReference type="Pfam" id="PF00501"/>
    </source>
</evidence>
<dbReference type="Proteomes" id="UP000256964">
    <property type="component" value="Unassembled WGS sequence"/>
</dbReference>
<dbReference type="PANTHER" id="PTHR43439">
    <property type="entry name" value="PHENYLACETATE-COENZYME A LIGASE"/>
    <property type="match status" value="1"/>
</dbReference>
<feature type="domain" description="Thioester reductase (TE)" evidence="4">
    <location>
        <begin position="692"/>
        <end position="927"/>
    </location>
</feature>
<evidence type="ECO:0000313" key="5">
    <source>
        <dbReference type="EMBL" id="RDX42012.1"/>
    </source>
</evidence>
<dbReference type="EMBL" id="KZ857495">
    <property type="protein sequence ID" value="RDX42012.1"/>
    <property type="molecule type" value="Genomic_DNA"/>
</dbReference>
<dbReference type="InterPro" id="IPR042099">
    <property type="entry name" value="ANL_N_sf"/>
</dbReference>
<dbReference type="STRING" id="139420.A0A371CP37"/>
<gene>
    <name evidence="5" type="ORF">OH76DRAFT_1498376</name>
</gene>
<evidence type="ECO:0000259" key="4">
    <source>
        <dbReference type="Pfam" id="PF07993"/>
    </source>
</evidence>
<dbReference type="PANTHER" id="PTHR43439:SF2">
    <property type="entry name" value="ENZYME, PUTATIVE (JCVI)-RELATED"/>
    <property type="match status" value="1"/>
</dbReference>
<feature type="domain" description="AMP-dependent synthetase/ligase" evidence="3">
    <location>
        <begin position="95"/>
        <end position="358"/>
    </location>
</feature>
<name>A0A371CP37_9APHY</name>
<dbReference type="Pfam" id="PF00501">
    <property type="entry name" value="AMP-binding"/>
    <property type="match status" value="1"/>
</dbReference>
<dbReference type="Gene3D" id="3.40.50.12780">
    <property type="entry name" value="N-terminal domain of ligase-like"/>
    <property type="match status" value="1"/>
</dbReference>
<dbReference type="InterPro" id="IPR013120">
    <property type="entry name" value="FAR_NAD-bd"/>
</dbReference>
<dbReference type="OrthoDB" id="429813at2759"/>
<keyword evidence="2" id="KW-0597">Phosphoprotein</keyword>
<evidence type="ECO:0000256" key="1">
    <source>
        <dbReference type="ARBA" id="ARBA00022450"/>
    </source>
</evidence>
<accession>A0A371CP37</accession>
<sequence>MSPPNFTSPKAVIQAGGITLPEVYEWHGKANPHFNLFCYHDGQVLHGVPYSDVVQRMRGVAQYVLSFAGPAAPAKTIGILANTLIILMNRDEDTITYALTILGILRAGHTAFPISLRNSTSAVAQLLQQTSCRHVLVSQDDSTRTLARDATMNMSHTVQHPLLVLDEMRSSSTGSCSTELPQLFETSGTAIILHSSGSTNHPKPISWTHQSLVSWGTVPWYGDVDTAEATIGCHGITMSHAFGVSMCAHAAAVGWTLAVFPPSSSPVLPTSENVFEGTVATNVDYLMTVPVFIEQWASDSRKVGRMKRMKGIVFGGAPLHQGVGDSLASKGIALYSTYGSTEVGSVANLFTANPGMDWPYFSVTPWLRSIEQEFGDGMFEIVVLSSPDHPLSVVNTKVGNTDAYATGDLVEPHPTKPGLWKVFGRKDDQIVLSNGEKTNPLPLEGIINEDPHVRSSMLFGHGKFQNGVLINPLDAVSHDDRLALTEYRDRIWPSIERANAIAPQHSRIFKEMILVATPDKPFTYNLKGYPRRKTLEKLYSEEIDELYAEIESSAQSDIPSPSTWDAESIRHFLRAVVESTLHQPLDDEEDFFRHGCDSLQATWIRNTIFRALHHAHFSAAQRLPMDIVYEASSIATLTRALVSAIHERADVTGASTPTVLSDLAEQYLLALPRRPGPSELVERRTDAKIVLVTGTTGGFGADLLEHLLLDDSVETVYALNRKGTSAVERQTTRFHHRGLQVSLMASPRLKMVEGDLSSRGLGLPAQTLDEIKRSTTHILHNAWRVNFKLALASFETELAGLRNLIEVALSSPYTVPPKLQFVSSIGVFRDYRLSGPIQEEPAPPFAALGTGYSESKWIAEEILCKIAEREGVPVSVVRLGQLCGDRKGHWNESEWFPAMVKSSLHVGCLPDITTDAAFVPSYLAARAMVEMLNTSSRILHLLHPRPVSSRTLMESMAEALGVHIVAYSDWLSALEKIALVDGAVKELDIKLRKNPALILLDVFRTRTFDGTFSTQKAVGASQELARLPPLGPEDGRRWVSAWRSSGFL</sequence>